<dbReference type="EMBL" id="CP001700">
    <property type="protein sequence ID" value="ACU74411.1"/>
    <property type="molecule type" value="Genomic_DNA"/>
</dbReference>
<feature type="compositionally biased region" description="Polar residues" evidence="1">
    <location>
        <begin position="1"/>
        <end position="15"/>
    </location>
</feature>
<name>C7QAT8_CATAD</name>
<dbReference type="InParanoid" id="C7QAT8"/>
<dbReference type="HOGENOM" id="CLU_666813_0_0_11"/>
<keyword evidence="3" id="KW-1185">Reference proteome</keyword>
<dbReference type="AlphaFoldDB" id="C7QAT8"/>
<dbReference type="KEGG" id="cai:Caci_5552"/>
<gene>
    <name evidence="2" type="ordered locus">Caci_5552</name>
</gene>
<evidence type="ECO:0000256" key="1">
    <source>
        <dbReference type="SAM" id="MobiDB-lite"/>
    </source>
</evidence>
<dbReference type="STRING" id="479433.Caci_5552"/>
<organism evidence="2 3">
    <name type="scientific">Catenulispora acidiphila (strain DSM 44928 / JCM 14897 / NBRC 102108 / NRRL B-24433 / ID139908)</name>
    <dbReference type="NCBI Taxonomy" id="479433"/>
    <lineage>
        <taxon>Bacteria</taxon>
        <taxon>Bacillati</taxon>
        <taxon>Actinomycetota</taxon>
        <taxon>Actinomycetes</taxon>
        <taxon>Catenulisporales</taxon>
        <taxon>Catenulisporaceae</taxon>
        <taxon>Catenulispora</taxon>
    </lineage>
</organism>
<reference evidence="2 3" key="1">
    <citation type="journal article" date="2009" name="Stand. Genomic Sci.">
        <title>Complete genome sequence of Catenulispora acidiphila type strain (ID 139908).</title>
        <authorList>
            <person name="Copeland A."/>
            <person name="Lapidus A."/>
            <person name="Glavina Del Rio T."/>
            <person name="Nolan M."/>
            <person name="Lucas S."/>
            <person name="Chen F."/>
            <person name="Tice H."/>
            <person name="Cheng J.F."/>
            <person name="Bruce D."/>
            <person name="Goodwin L."/>
            <person name="Pitluck S."/>
            <person name="Mikhailova N."/>
            <person name="Pati A."/>
            <person name="Ivanova N."/>
            <person name="Mavromatis K."/>
            <person name="Chen A."/>
            <person name="Palaniappan K."/>
            <person name="Chain P."/>
            <person name="Land M."/>
            <person name="Hauser L."/>
            <person name="Chang Y.J."/>
            <person name="Jeffries C.D."/>
            <person name="Chertkov O."/>
            <person name="Brettin T."/>
            <person name="Detter J.C."/>
            <person name="Han C."/>
            <person name="Ali Z."/>
            <person name="Tindall B.J."/>
            <person name="Goker M."/>
            <person name="Bristow J."/>
            <person name="Eisen J.A."/>
            <person name="Markowitz V."/>
            <person name="Hugenholtz P."/>
            <person name="Kyrpides N.C."/>
            <person name="Klenk H.P."/>
        </authorList>
    </citation>
    <scope>NUCLEOTIDE SEQUENCE [LARGE SCALE GENOMIC DNA]</scope>
    <source>
        <strain evidence="3">DSM 44928 / JCM 14897 / NBRC 102108 / NRRL B-24433 / ID139908</strain>
    </source>
</reference>
<evidence type="ECO:0000313" key="2">
    <source>
        <dbReference type="EMBL" id="ACU74411.1"/>
    </source>
</evidence>
<dbReference type="Proteomes" id="UP000000851">
    <property type="component" value="Chromosome"/>
</dbReference>
<proteinExistence type="predicted"/>
<sequence>MSCGNTAIGAQTTTPRHNELPESAFPEGSRMPVPLPDDASVLLLPPDAAEVACVARGVISAVVPEGGLTGLQQTLLASMFHSLTGFEIDPLAVQAGLAEKPYSATEFAEDLHRRNAAFRGRIVQVMVTAELVLSPLPPRVAKRVAEFAAELSVHDDLEDLLHGHADSGLRLASIDFDRNGYLHDFDVRHAQQLHVGDGALTGPWTPVENDPALAARWASLGDLPTGTLGRGTFDFYKTRGFSFPGSPGSAPPLLAQHDWVHILADYGTRVESEIEVFAFIARANDDLHAFSLLAMVVSLFETGALASGAGLFQADLGHLSQPGMATRFGDALRRAALCTGSNDFMATDWFAVADKPVAVLREELRLPPKSAEAVGAGSVGPWDTGGISPYQLNAGRTLAAAEGREYTGPAVE</sequence>
<dbReference type="eggNOG" id="COG5031">
    <property type="taxonomic scope" value="Bacteria"/>
</dbReference>
<feature type="region of interest" description="Disordered" evidence="1">
    <location>
        <begin position="1"/>
        <end position="31"/>
    </location>
</feature>
<accession>C7QAT8</accession>
<evidence type="ECO:0000313" key="3">
    <source>
        <dbReference type="Proteomes" id="UP000000851"/>
    </source>
</evidence>
<protein>
    <submittedName>
        <fullName evidence="2">Uncharacterized protein</fullName>
    </submittedName>
</protein>